<sequence>RSAMAELFDDSTDFAYVIKWRQIYEHMEEATDRCEDVANVLEGVALKHG</sequence>
<dbReference type="AlphaFoldDB" id="X1T359"/>
<feature type="non-terminal residue" evidence="1">
    <location>
        <position position="1"/>
    </location>
</feature>
<evidence type="ECO:0000313" key="1">
    <source>
        <dbReference type="EMBL" id="GAI99762.1"/>
    </source>
</evidence>
<reference evidence="1" key="1">
    <citation type="journal article" date="2014" name="Front. Microbiol.">
        <title>High frequency of phylogenetically diverse reductive dehalogenase-homologous genes in deep subseafloor sedimentary metagenomes.</title>
        <authorList>
            <person name="Kawai M."/>
            <person name="Futagami T."/>
            <person name="Toyoda A."/>
            <person name="Takaki Y."/>
            <person name="Nishi S."/>
            <person name="Hori S."/>
            <person name="Arai W."/>
            <person name="Tsubouchi T."/>
            <person name="Morono Y."/>
            <person name="Uchiyama I."/>
            <person name="Ito T."/>
            <person name="Fujiyama A."/>
            <person name="Inagaki F."/>
            <person name="Takami H."/>
        </authorList>
    </citation>
    <scope>NUCLEOTIDE SEQUENCE</scope>
    <source>
        <strain evidence="1">Expedition CK06-06</strain>
    </source>
</reference>
<dbReference type="PANTHER" id="PTHR37298:SF1">
    <property type="entry name" value="UPF0111 PROTEIN YKAA"/>
    <property type="match status" value="1"/>
</dbReference>
<dbReference type="EMBL" id="BARW01017183">
    <property type="protein sequence ID" value="GAI99762.1"/>
    <property type="molecule type" value="Genomic_DNA"/>
</dbReference>
<proteinExistence type="predicted"/>
<dbReference type="InterPro" id="IPR052912">
    <property type="entry name" value="UPF0111_domain"/>
</dbReference>
<dbReference type="Gene3D" id="1.20.58.220">
    <property type="entry name" value="Phosphate transport system protein phou homolog 2, domain 2"/>
    <property type="match status" value="1"/>
</dbReference>
<name>X1T359_9ZZZZ</name>
<protein>
    <recommendedName>
        <fullName evidence="2">DUF47 domain-containing protein</fullName>
    </recommendedName>
</protein>
<organism evidence="1">
    <name type="scientific">marine sediment metagenome</name>
    <dbReference type="NCBI Taxonomy" id="412755"/>
    <lineage>
        <taxon>unclassified sequences</taxon>
        <taxon>metagenomes</taxon>
        <taxon>ecological metagenomes</taxon>
    </lineage>
</organism>
<accession>X1T359</accession>
<gene>
    <name evidence="1" type="ORF">S12H4_29739</name>
</gene>
<dbReference type="PANTHER" id="PTHR37298">
    <property type="entry name" value="UPF0111 PROTEIN YKAA"/>
    <property type="match status" value="1"/>
</dbReference>
<comment type="caution">
    <text evidence="1">The sequence shown here is derived from an EMBL/GenBank/DDBJ whole genome shotgun (WGS) entry which is preliminary data.</text>
</comment>
<dbReference type="InterPro" id="IPR038078">
    <property type="entry name" value="PhoU-like_sf"/>
</dbReference>
<evidence type="ECO:0008006" key="2">
    <source>
        <dbReference type="Google" id="ProtNLM"/>
    </source>
</evidence>